<sequence>MSSDGKSDRQGVAGFRSPLPPWLKTDDLQVRTPLKPPATPKAPMLPNTSWMQIVEERRRATEERLGPKADHPKPLTKLRGRTPAMPQETSEDWCREARNLHRKALARLLRDLKDRLEKEEVRTLAVEAKLPQTIWSKFDKLDPFSRASSLSKAKACGWYHSNAAGAVSQSEPSISMPRKPPAPAAYPYATVLPEPLWIFRETVQKEKGKER</sequence>
<evidence type="ECO:0000256" key="1">
    <source>
        <dbReference type="SAM" id="Coils"/>
    </source>
</evidence>
<evidence type="ECO:0000313" key="4">
    <source>
        <dbReference type="Proteomes" id="UP001642484"/>
    </source>
</evidence>
<evidence type="ECO:0000256" key="2">
    <source>
        <dbReference type="SAM" id="MobiDB-lite"/>
    </source>
</evidence>
<proteinExistence type="predicted"/>
<feature type="compositionally biased region" description="Basic and acidic residues" evidence="2">
    <location>
        <begin position="54"/>
        <end position="73"/>
    </location>
</feature>
<accession>A0ABP0JPF6</accession>
<evidence type="ECO:0000313" key="3">
    <source>
        <dbReference type="EMBL" id="CAK9016318.1"/>
    </source>
</evidence>
<dbReference type="EMBL" id="CAXAMN010006058">
    <property type="protein sequence ID" value="CAK9016318.1"/>
    <property type="molecule type" value="Genomic_DNA"/>
</dbReference>
<feature type="coiled-coil region" evidence="1">
    <location>
        <begin position="102"/>
        <end position="129"/>
    </location>
</feature>
<gene>
    <name evidence="3" type="ORF">CCMP2556_LOCUS12455</name>
</gene>
<protein>
    <submittedName>
        <fullName evidence="3">Uncharacterized protein</fullName>
    </submittedName>
</protein>
<keyword evidence="1" id="KW-0175">Coiled coil</keyword>
<dbReference type="Proteomes" id="UP001642484">
    <property type="component" value="Unassembled WGS sequence"/>
</dbReference>
<organism evidence="3 4">
    <name type="scientific">Durusdinium trenchii</name>
    <dbReference type="NCBI Taxonomy" id="1381693"/>
    <lineage>
        <taxon>Eukaryota</taxon>
        <taxon>Sar</taxon>
        <taxon>Alveolata</taxon>
        <taxon>Dinophyceae</taxon>
        <taxon>Suessiales</taxon>
        <taxon>Symbiodiniaceae</taxon>
        <taxon>Durusdinium</taxon>
    </lineage>
</organism>
<feature type="region of interest" description="Disordered" evidence="2">
    <location>
        <begin position="1"/>
        <end position="92"/>
    </location>
</feature>
<keyword evidence="4" id="KW-1185">Reference proteome</keyword>
<reference evidence="3 4" key="1">
    <citation type="submission" date="2024-02" db="EMBL/GenBank/DDBJ databases">
        <authorList>
            <person name="Chen Y."/>
            <person name="Shah S."/>
            <person name="Dougan E. K."/>
            <person name="Thang M."/>
            <person name="Chan C."/>
        </authorList>
    </citation>
    <scope>NUCLEOTIDE SEQUENCE [LARGE SCALE GENOMIC DNA]</scope>
</reference>
<name>A0ABP0JPF6_9DINO</name>
<comment type="caution">
    <text evidence="3">The sequence shown here is derived from an EMBL/GenBank/DDBJ whole genome shotgun (WGS) entry which is preliminary data.</text>
</comment>